<evidence type="ECO:0000256" key="3">
    <source>
        <dbReference type="RuleBase" id="RU000363"/>
    </source>
</evidence>
<dbReference type="Gene3D" id="3.40.50.720">
    <property type="entry name" value="NAD(P)-binding Rossmann-like Domain"/>
    <property type="match status" value="1"/>
</dbReference>
<dbReference type="Pfam" id="PF00106">
    <property type="entry name" value="adh_short"/>
    <property type="match status" value="1"/>
</dbReference>
<dbReference type="AlphaFoldDB" id="A0A559TK30"/>
<dbReference type="EMBL" id="VISO01000001">
    <property type="protein sequence ID" value="TVZ74972.1"/>
    <property type="molecule type" value="Genomic_DNA"/>
</dbReference>
<dbReference type="InterPro" id="IPR002347">
    <property type="entry name" value="SDR_fam"/>
</dbReference>
<reference evidence="4 5" key="1">
    <citation type="submission" date="2019-06" db="EMBL/GenBank/DDBJ databases">
        <title>Pac Bio to generate improved reference genome sequences for organisms with transposon mutant libraries (support for FEBA project).</title>
        <authorList>
            <person name="Blow M."/>
        </authorList>
    </citation>
    <scope>NUCLEOTIDE SEQUENCE [LARGE SCALE GENOMIC DNA]</scope>
    <source>
        <strain evidence="4 5">USDA 1844</strain>
    </source>
</reference>
<evidence type="ECO:0000313" key="5">
    <source>
        <dbReference type="Proteomes" id="UP000319824"/>
    </source>
</evidence>
<dbReference type="NCBIfam" id="NF009093">
    <property type="entry name" value="PRK12429.1"/>
    <property type="match status" value="1"/>
</dbReference>
<protein>
    <submittedName>
        <fullName evidence="4">3-hydroxybutyrate dehydrogenase</fullName>
    </submittedName>
</protein>
<dbReference type="PANTHER" id="PTHR42879">
    <property type="entry name" value="3-OXOACYL-(ACYL-CARRIER-PROTEIN) REDUCTASE"/>
    <property type="match status" value="1"/>
</dbReference>
<evidence type="ECO:0000313" key="4">
    <source>
        <dbReference type="EMBL" id="TVZ74972.1"/>
    </source>
</evidence>
<sequence length="265" mass="28127">MSISVPLHGKVALVTGSTSGLGLAIARMLATNGADVALNGFAAQSKIDDITRSIFEGTRRRAKHFAHDLSDIAEASGLVAAVTAELGKVDILVNNAGAQHLAAIDEFSDEQWQRLLAINLTAAFATTRAVWPQMKERGWGRIVNTASTLAFTAETRKSAYVATKHGILGLTREVALEGAQLGITCNAVCPAWVLTPLVAKQVEAKAAELQYSFEEAARNYFLTDMPTRRFVETDEIAAGVLYLCSEAAKSITGIALPIDGGSLVV</sequence>
<dbReference type="PANTHER" id="PTHR42879:SF2">
    <property type="entry name" value="3-OXOACYL-[ACYL-CARRIER-PROTEIN] REDUCTASE FABG"/>
    <property type="match status" value="1"/>
</dbReference>
<comment type="caution">
    <text evidence="4">The sequence shown here is derived from an EMBL/GenBank/DDBJ whole genome shotgun (WGS) entry which is preliminary data.</text>
</comment>
<dbReference type="FunFam" id="3.40.50.720:FF:000084">
    <property type="entry name" value="Short-chain dehydrogenase reductase"/>
    <property type="match status" value="1"/>
</dbReference>
<dbReference type="PRINTS" id="PR00081">
    <property type="entry name" value="GDHRDH"/>
</dbReference>
<dbReference type="PRINTS" id="PR00080">
    <property type="entry name" value="SDRFAMILY"/>
</dbReference>
<dbReference type="SUPFAM" id="SSF51735">
    <property type="entry name" value="NAD(P)-binding Rossmann-fold domains"/>
    <property type="match status" value="1"/>
</dbReference>
<proteinExistence type="inferred from homology"/>
<gene>
    <name evidence="4" type="ORF">BCL32_0326</name>
</gene>
<dbReference type="RefSeq" id="WP_022719397.1">
    <property type="nucleotide sequence ID" value="NZ_ATTQ01000060.1"/>
</dbReference>
<dbReference type="InterPro" id="IPR050259">
    <property type="entry name" value="SDR"/>
</dbReference>
<dbReference type="Proteomes" id="UP000319824">
    <property type="component" value="Unassembled WGS sequence"/>
</dbReference>
<evidence type="ECO:0000256" key="1">
    <source>
        <dbReference type="ARBA" id="ARBA00006484"/>
    </source>
</evidence>
<dbReference type="PROSITE" id="PS00061">
    <property type="entry name" value="ADH_SHORT"/>
    <property type="match status" value="1"/>
</dbReference>
<organism evidence="4 5">
    <name type="scientific">Rhizobium mongolense USDA 1844</name>
    <dbReference type="NCBI Taxonomy" id="1079460"/>
    <lineage>
        <taxon>Bacteria</taxon>
        <taxon>Pseudomonadati</taxon>
        <taxon>Pseudomonadota</taxon>
        <taxon>Alphaproteobacteria</taxon>
        <taxon>Hyphomicrobiales</taxon>
        <taxon>Rhizobiaceae</taxon>
        <taxon>Rhizobium/Agrobacterium group</taxon>
        <taxon>Rhizobium</taxon>
    </lineage>
</organism>
<keyword evidence="2" id="KW-0560">Oxidoreductase</keyword>
<dbReference type="InterPro" id="IPR036291">
    <property type="entry name" value="NAD(P)-bd_dom_sf"/>
</dbReference>
<name>A0A559TK30_9HYPH</name>
<accession>A0A559TK30</accession>
<dbReference type="GO" id="GO:0016491">
    <property type="term" value="F:oxidoreductase activity"/>
    <property type="evidence" value="ECO:0007669"/>
    <property type="project" value="UniProtKB-KW"/>
</dbReference>
<comment type="similarity">
    <text evidence="1 3">Belongs to the short-chain dehydrogenases/reductases (SDR) family.</text>
</comment>
<evidence type="ECO:0000256" key="2">
    <source>
        <dbReference type="ARBA" id="ARBA00023002"/>
    </source>
</evidence>
<dbReference type="InterPro" id="IPR020904">
    <property type="entry name" value="Sc_DH/Rdtase_CS"/>
</dbReference>
<dbReference type="GO" id="GO:0032787">
    <property type="term" value="P:monocarboxylic acid metabolic process"/>
    <property type="evidence" value="ECO:0007669"/>
    <property type="project" value="UniProtKB-ARBA"/>
</dbReference>